<evidence type="ECO:0000259" key="1">
    <source>
        <dbReference type="Pfam" id="PF01494"/>
    </source>
</evidence>
<comment type="caution">
    <text evidence="2">The sequence shown here is derived from an EMBL/GenBank/DDBJ whole genome shotgun (WGS) entry which is preliminary data.</text>
</comment>
<name>A0ABV4CTX0_9PSEU</name>
<dbReference type="EMBL" id="JBGEHV010000084">
    <property type="protein sequence ID" value="MEY8043241.1"/>
    <property type="molecule type" value="Genomic_DNA"/>
</dbReference>
<dbReference type="Pfam" id="PF01494">
    <property type="entry name" value="FAD_binding_3"/>
    <property type="match status" value="1"/>
</dbReference>
<gene>
    <name evidence="2" type="ORF">AB8O55_27850</name>
</gene>
<organism evidence="2 3">
    <name type="scientific">Saccharopolyspora cebuensis</name>
    <dbReference type="NCBI Taxonomy" id="418759"/>
    <lineage>
        <taxon>Bacteria</taxon>
        <taxon>Bacillati</taxon>
        <taxon>Actinomycetota</taxon>
        <taxon>Actinomycetes</taxon>
        <taxon>Pseudonocardiales</taxon>
        <taxon>Pseudonocardiaceae</taxon>
        <taxon>Saccharopolyspora</taxon>
    </lineage>
</organism>
<dbReference type="RefSeq" id="WP_369775660.1">
    <property type="nucleotide sequence ID" value="NZ_JBGEHV010000084.1"/>
</dbReference>
<dbReference type="PANTHER" id="PTHR46865">
    <property type="entry name" value="OXIDOREDUCTASE-RELATED"/>
    <property type="match status" value="1"/>
</dbReference>
<sequence>MLINGAGIAGLALAWWLERDGHDVVLLERAEPGRAAGYMVDCQGDGYDAVDRMGLLPRLRRHAFTLSALVYHDPGGAVREVLPSDEVAAERLISLMRGDLEGALRDDLRGGDLRFGVGVDRLDDEGDRLAAVLTDGSVERADLLVGADGFRSHVRGLLFGSARHCVRELGFHAAAYSFTDAGLARSLDGAMHLVDAPGLQAGGYPVTGDDVSTLFIHRAPPATPRPEDPRRELRARYGHLGWLVPELLDRCPPPAAVHYDAVAQIELPAWHRGRAVLVGDACQAMSLLSGQGAGMALAGAAALADELRRDVPVGTALARYERRLRPRVRELQAEARATAEEFVP</sequence>
<accession>A0ABV4CTX0</accession>
<dbReference type="PANTHER" id="PTHR46865:SF8">
    <property type="entry name" value="POSSIBLE OXIDOREDUCTASE"/>
    <property type="match status" value="1"/>
</dbReference>
<dbReference type="Gene3D" id="3.50.50.60">
    <property type="entry name" value="FAD/NAD(P)-binding domain"/>
    <property type="match status" value="1"/>
</dbReference>
<dbReference type="Gene3D" id="3.30.9.10">
    <property type="entry name" value="D-Amino Acid Oxidase, subunit A, domain 2"/>
    <property type="match status" value="1"/>
</dbReference>
<dbReference type="Proteomes" id="UP001564626">
    <property type="component" value="Unassembled WGS sequence"/>
</dbReference>
<keyword evidence="3" id="KW-1185">Reference proteome</keyword>
<dbReference type="SUPFAM" id="SSF51905">
    <property type="entry name" value="FAD/NAD(P)-binding domain"/>
    <property type="match status" value="1"/>
</dbReference>
<dbReference type="InterPro" id="IPR002938">
    <property type="entry name" value="FAD-bd"/>
</dbReference>
<dbReference type="InterPro" id="IPR036188">
    <property type="entry name" value="FAD/NAD-bd_sf"/>
</dbReference>
<proteinExistence type="predicted"/>
<feature type="domain" description="FAD-binding" evidence="1">
    <location>
        <begin position="2"/>
        <end position="330"/>
    </location>
</feature>
<dbReference type="InterPro" id="IPR051704">
    <property type="entry name" value="FAD_aromatic-hydroxylase"/>
</dbReference>
<evidence type="ECO:0000313" key="3">
    <source>
        <dbReference type="Proteomes" id="UP001564626"/>
    </source>
</evidence>
<protein>
    <submittedName>
        <fullName evidence="2">FAD-dependent oxidoreductase</fullName>
    </submittedName>
</protein>
<reference evidence="2 3" key="1">
    <citation type="submission" date="2024-08" db="EMBL/GenBank/DDBJ databases">
        <title>Genome mining of Saccharopolyspora cebuensis PGLac3 from Nigerian medicinal plant.</title>
        <authorList>
            <person name="Ezeobiora C.E."/>
            <person name="Igbokwe N.H."/>
            <person name="Amin D.H."/>
            <person name="Mendie U.E."/>
        </authorList>
    </citation>
    <scope>NUCLEOTIDE SEQUENCE [LARGE SCALE GENOMIC DNA]</scope>
    <source>
        <strain evidence="2 3">PGLac3</strain>
    </source>
</reference>
<evidence type="ECO:0000313" key="2">
    <source>
        <dbReference type="EMBL" id="MEY8043241.1"/>
    </source>
</evidence>